<protein>
    <submittedName>
        <fullName evidence="2">VOC family protein</fullName>
    </submittedName>
</protein>
<feature type="domain" description="VOC" evidence="1">
    <location>
        <begin position="7"/>
        <end position="115"/>
    </location>
</feature>
<dbReference type="RefSeq" id="WP_127706438.1">
    <property type="nucleotide sequence ID" value="NZ_SACK01000007.1"/>
</dbReference>
<evidence type="ECO:0000313" key="3">
    <source>
        <dbReference type="Proteomes" id="UP000282759"/>
    </source>
</evidence>
<comment type="caution">
    <text evidence="2">The sequence shown here is derived from an EMBL/GenBank/DDBJ whole genome shotgun (WGS) entry which is preliminary data.</text>
</comment>
<dbReference type="Proteomes" id="UP000282759">
    <property type="component" value="Unassembled WGS sequence"/>
</dbReference>
<accession>A0A3S2WWU8</accession>
<dbReference type="EMBL" id="SACK01000007">
    <property type="protein sequence ID" value="RVT99786.1"/>
    <property type="molecule type" value="Genomic_DNA"/>
</dbReference>
<evidence type="ECO:0000259" key="1">
    <source>
        <dbReference type="PROSITE" id="PS51819"/>
    </source>
</evidence>
<organism evidence="2 3">
    <name type="scientific">Mucilaginibacter limnophilus</name>
    <dbReference type="NCBI Taxonomy" id="1932778"/>
    <lineage>
        <taxon>Bacteria</taxon>
        <taxon>Pseudomonadati</taxon>
        <taxon>Bacteroidota</taxon>
        <taxon>Sphingobacteriia</taxon>
        <taxon>Sphingobacteriales</taxon>
        <taxon>Sphingobacteriaceae</taxon>
        <taxon>Mucilaginibacter</taxon>
    </lineage>
</organism>
<dbReference type="SUPFAM" id="SSF54593">
    <property type="entry name" value="Glyoxalase/Bleomycin resistance protein/Dihydroxybiphenyl dioxygenase"/>
    <property type="match status" value="1"/>
</dbReference>
<sequence length="122" mass="13530">MSTSFLGLRTTIYKVPDMAAAKKWYNATFETEPYFDEPFYAGYNIAGYELGLQPDESSSGNNVVTYWGVNDVNEQYQRLLSLGAEAFEEPQNVGGEIVVAAVKDPWGNIIGLIYNPEFKVAG</sequence>
<dbReference type="AlphaFoldDB" id="A0A3S2WWU8"/>
<gene>
    <name evidence="2" type="ORF">EOD41_15195</name>
</gene>
<dbReference type="OrthoDB" id="4548523at2"/>
<evidence type="ECO:0000313" key="2">
    <source>
        <dbReference type="EMBL" id="RVT99786.1"/>
    </source>
</evidence>
<dbReference type="InterPro" id="IPR004360">
    <property type="entry name" value="Glyas_Fos-R_dOase_dom"/>
</dbReference>
<keyword evidence="3" id="KW-1185">Reference proteome</keyword>
<dbReference type="InterPro" id="IPR029068">
    <property type="entry name" value="Glyas_Bleomycin-R_OHBP_Dase"/>
</dbReference>
<dbReference type="Pfam" id="PF00903">
    <property type="entry name" value="Glyoxalase"/>
    <property type="match status" value="1"/>
</dbReference>
<dbReference type="PROSITE" id="PS51819">
    <property type="entry name" value="VOC"/>
    <property type="match status" value="1"/>
</dbReference>
<reference evidence="2 3" key="1">
    <citation type="submission" date="2019-01" db="EMBL/GenBank/DDBJ databases">
        <authorList>
            <person name="Chen W.-M."/>
        </authorList>
    </citation>
    <scope>NUCLEOTIDE SEQUENCE [LARGE SCALE GENOMIC DNA]</scope>
    <source>
        <strain evidence="2 3">YBJ-36</strain>
    </source>
</reference>
<proteinExistence type="predicted"/>
<dbReference type="Gene3D" id="3.10.180.10">
    <property type="entry name" value="2,3-Dihydroxybiphenyl 1,2-Dioxygenase, domain 1"/>
    <property type="match status" value="1"/>
</dbReference>
<name>A0A3S2WWU8_9SPHI</name>
<dbReference type="InterPro" id="IPR037523">
    <property type="entry name" value="VOC_core"/>
</dbReference>